<protein>
    <submittedName>
        <fullName evidence="16">Penicillin-binding protein 2</fullName>
    </submittedName>
</protein>
<evidence type="ECO:0000256" key="5">
    <source>
        <dbReference type="ARBA" id="ARBA00022670"/>
    </source>
</evidence>
<evidence type="ECO:0000259" key="15">
    <source>
        <dbReference type="Pfam" id="PF03717"/>
    </source>
</evidence>
<evidence type="ECO:0000256" key="13">
    <source>
        <dbReference type="SAM" id="Phobius"/>
    </source>
</evidence>
<feature type="domain" description="Penicillin-binding protein transpeptidase" evidence="14">
    <location>
        <begin position="308"/>
        <end position="642"/>
    </location>
</feature>
<comment type="subcellular location">
    <subcellularLocation>
        <location evidence="2">Cell membrane</location>
    </subcellularLocation>
    <subcellularLocation>
        <location evidence="1">Membrane</location>
        <topology evidence="1">Single-pass membrane protein</topology>
    </subcellularLocation>
</comment>
<dbReference type="InterPro" id="IPR012338">
    <property type="entry name" value="Beta-lactam/transpept-like"/>
</dbReference>
<name>A0A1G2KNQ0_9BACT</name>
<evidence type="ECO:0000313" key="17">
    <source>
        <dbReference type="Proteomes" id="UP000178710"/>
    </source>
</evidence>
<dbReference type="Proteomes" id="UP000178710">
    <property type="component" value="Unassembled WGS sequence"/>
</dbReference>
<evidence type="ECO:0000256" key="11">
    <source>
        <dbReference type="ARBA" id="ARBA00023136"/>
    </source>
</evidence>
<evidence type="ECO:0000259" key="14">
    <source>
        <dbReference type="Pfam" id="PF00905"/>
    </source>
</evidence>
<keyword evidence="4" id="KW-0997">Cell inner membrane</keyword>
<keyword evidence="8" id="KW-0133">Cell shape</keyword>
<dbReference type="NCBIfam" id="TIGR03423">
    <property type="entry name" value="pbp2_mrdA"/>
    <property type="match status" value="1"/>
</dbReference>
<feature type="transmembrane region" description="Helical" evidence="13">
    <location>
        <begin position="52"/>
        <end position="72"/>
    </location>
</feature>
<dbReference type="GO" id="GO:0008360">
    <property type="term" value="P:regulation of cell shape"/>
    <property type="evidence" value="ECO:0007669"/>
    <property type="project" value="UniProtKB-KW"/>
</dbReference>
<organism evidence="16 17">
    <name type="scientific">Candidatus Sungbacteria bacterium RIFCSPHIGHO2_02_FULL_49_20</name>
    <dbReference type="NCBI Taxonomy" id="1802272"/>
    <lineage>
        <taxon>Bacteria</taxon>
        <taxon>Candidatus Sungiibacteriota</taxon>
    </lineage>
</organism>
<accession>A0A1G2KNQ0</accession>
<evidence type="ECO:0000256" key="9">
    <source>
        <dbReference type="ARBA" id="ARBA00022984"/>
    </source>
</evidence>
<evidence type="ECO:0000256" key="2">
    <source>
        <dbReference type="ARBA" id="ARBA00004236"/>
    </source>
</evidence>
<keyword evidence="6 13" id="KW-0812">Transmembrane</keyword>
<keyword evidence="3" id="KW-1003">Cell membrane</keyword>
<dbReference type="GO" id="GO:0009002">
    <property type="term" value="F:serine-type D-Ala-D-Ala carboxypeptidase activity"/>
    <property type="evidence" value="ECO:0007669"/>
    <property type="project" value="InterPro"/>
</dbReference>
<evidence type="ECO:0000256" key="7">
    <source>
        <dbReference type="ARBA" id="ARBA00022801"/>
    </source>
</evidence>
<keyword evidence="7" id="KW-0378">Hydrolase</keyword>
<evidence type="ECO:0000256" key="8">
    <source>
        <dbReference type="ARBA" id="ARBA00022960"/>
    </source>
</evidence>
<dbReference type="GO" id="GO:0005886">
    <property type="term" value="C:plasma membrane"/>
    <property type="evidence" value="ECO:0007669"/>
    <property type="project" value="UniProtKB-SubCell"/>
</dbReference>
<keyword evidence="9" id="KW-0573">Peptidoglycan synthesis</keyword>
<dbReference type="InterPro" id="IPR001460">
    <property type="entry name" value="PCN-bd_Tpept"/>
</dbReference>
<evidence type="ECO:0000256" key="10">
    <source>
        <dbReference type="ARBA" id="ARBA00022989"/>
    </source>
</evidence>
<dbReference type="GO" id="GO:0009252">
    <property type="term" value="P:peptidoglycan biosynthetic process"/>
    <property type="evidence" value="ECO:0007669"/>
    <property type="project" value="UniProtKB-KW"/>
</dbReference>
<dbReference type="InterPro" id="IPR017790">
    <property type="entry name" value="Penicillin-binding_protein_2"/>
</dbReference>
<dbReference type="SUPFAM" id="SSF56601">
    <property type="entry name" value="beta-lactamase/transpeptidase-like"/>
    <property type="match status" value="1"/>
</dbReference>
<dbReference type="InterPro" id="IPR050515">
    <property type="entry name" value="Beta-lactam/transpept"/>
</dbReference>
<reference evidence="16 17" key="1">
    <citation type="journal article" date="2016" name="Nat. Commun.">
        <title>Thousands of microbial genomes shed light on interconnected biogeochemical processes in an aquifer system.</title>
        <authorList>
            <person name="Anantharaman K."/>
            <person name="Brown C.T."/>
            <person name="Hug L.A."/>
            <person name="Sharon I."/>
            <person name="Castelle C.J."/>
            <person name="Probst A.J."/>
            <person name="Thomas B.C."/>
            <person name="Singh A."/>
            <person name="Wilkins M.J."/>
            <person name="Karaoz U."/>
            <person name="Brodie E.L."/>
            <person name="Williams K.H."/>
            <person name="Hubbard S.S."/>
            <person name="Banfield J.F."/>
        </authorList>
    </citation>
    <scope>NUCLEOTIDE SEQUENCE [LARGE SCALE GENOMIC DNA]</scope>
</reference>
<evidence type="ECO:0000313" key="16">
    <source>
        <dbReference type="EMBL" id="OHA01040.1"/>
    </source>
</evidence>
<comment type="caution">
    <text evidence="16">The sequence shown here is derived from an EMBL/GenBank/DDBJ whole genome shotgun (WGS) entry which is preliminary data.</text>
</comment>
<evidence type="ECO:0000256" key="3">
    <source>
        <dbReference type="ARBA" id="ARBA00022475"/>
    </source>
</evidence>
<dbReference type="GO" id="GO:0006508">
    <property type="term" value="P:proteolysis"/>
    <property type="evidence" value="ECO:0007669"/>
    <property type="project" value="UniProtKB-KW"/>
</dbReference>
<keyword evidence="12" id="KW-0961">Cell wall biogenesis/degradation</keyword>
<dbReference type="InterPro" id="IPR036138">
    <property type="entry name" value="PBP_dimer_sf"/>
</dbReference>
<proteinExistence type="predicted"/>
<feature type="domain" description="Penicillin-binding protein dimerisation" evidence="15">
    <location>
        <begin position="95"/>
        <end position="267"/>
    </location>
</feature>
<dbReference type="Gene3D" id="3.90.1310.10">
    <property type="entry name" value="Penicillin-binding protein 2a (Domain 2)"/>
    <property type="match status" value="1"/>
</dbReference>
<evidence type="ECO:0000256" key="4">
    <source>
        <dbReference type="ARBA" id="ARBA00022519"/>
    </source>
</evidence>
<dbReference type="Gene3D" id="3.40.710.10">
    <property type="entry name" value="DD-peptidase/beta-lactamase superfamily"/>
    <property type="match status" value="1"/>
</dbReference>
<dbReference type="InterPro" id="IPR005311">
    <property type="entry name" value="PBP_dimer"/>
</dbReference>
<evidence type="ECO:0000256" key="1">
    <source>
        <dbReference type="ARBA" id="ARBA00004167"/>
    </source>
</evidence>
<dbReference type="SUPFAM" id="SSF56519">
    <property type="entry name" value="Penicillin binding protein dimerisation domain"/>
    <property type="match status" value="1"/>
</dbReference>
<keyword evidence="10 13" id="KW-1133">Transmembrane helix</keyword>
<dbReference type="PANTHER" id="PTHR30627">
    <property type="entry name" value="PEPTIDOGLYCAN D,D-TRANSPEPTIDASE"/>
    <property type="match status" value="1"/>
</dbReference>
<evidence type="ECO:0000256" key="12">
    <source>
        <dbReference type="ARBA" id="ARBA00023316"/>
    </source>
</evidence>
<sequence>MWFRRRGLFSGSAPRGGEIGPEDVLLDAINLEAFDTDRLEGRIEAAIGRTPFVFGLLIVFLGLALLLGRAVYLQIVHGSDFRTMAEDNRLLNITMPAPRGIIYDQYREALVQNTPSFEVFLKRGELPTETAVRMELAKNLGEALGMSVADLYEAGFDPDASPENLPTELVVASDVSREQVVDIESHSESLPGVFVRSRELRLYPGPAFSHIIGYAGKVGKENISESSNYSLSDIVGKDGLELFYDDKLRGENGEQIIEVNSKNIRLGELPQKDPVIGHSLVLNLDAGLQQTAYDALRRELQAHDKSAGSVVVLDPQNGAVRALVSIPGFDANIFRQRLSSSEYQKIFLSSDKPFFNRAVSGVYPSGSVIKPMVAVAALEEHVIDPAREIYDPGYITVPNPYQPGVETKFVDWRVQGFVNMRSAIQWSANVYFYIIGGGYKDIKGLGITKLGEYMKKFGFGSILGIDLPGEMPGLVPGPETLAKTRPRDPIWRVGDTYHVSIGQGDFLATPLQIAVMTAAVANGGTLWRPQIVNQILDENGGILESVRPEAIRTQLGDPASFKVVREGMRLVATEGTARAYFADFIVPVAGKTGTAQTGSEKNAHGWFTAFAPYNDPEVVVVVVAENVIANTAISTPVTRDILYWYFTEGKKPRSASGVIKAATSTTP</sequence>
<dbReference type="GO" id="GO:0071972">
    <property type="term" value="F:peptidoglycan L,D-transpeptidase activity"/>
    <property type="evidence" value="ECO:0007669"/>
    <property type="project" value="TreeGrafter"/>
</dbReference>
<keyword evidence="11 13" id="KW-0472">Membrane</keyword>
<dbReference type="Pfam" id="PF00905">
    <property type="entry name" value="Transpeptidase"/>
    <property type="match status" value="1"/>
</dbReference>
<keyword evidence="5" id="KW-0645">Protease</keyword>
<dbReference type="Pfam" id="PF03717">
    <property type="entry name" value="PBP_dimer"/>
    <property type="match status" value="1"/>
</dbReference>
<dbReference type="AlphaFoldDB" id="A0A1G2KNQ0"/>
<dbReference type="GO" id="GO:0071555">
    <property type="term" value="P:cell wall organization"/>
    <property type="evidence" value="ECO:0007669"/>
    <property type="project" value="UniProtKB-KW"/>
</dbReference>
<gene>
    <name evidence="16" type="ORF">A3C12_00335</name>
</gene>
<dbReference type="EMBL" id="MHQK01000040">
    <property type="protein sequence ID" value="OHA01040.1"/>
    <property type="molecule type" value="Genomic_DNA"/>
</dbReference>
<evidence type="ECO:0000256" key="6">
    <source>
        <dbReference type="ARBA" id="ARBA00022692"/>
    </source>
</evidence>
<dbReference type="GO" id="GO:0008658">
    <property type="term" value="F:penicillin binding"/>
    <property type="evidence" value="ECO:0007669"/>
    <property type="project" value="InterPro"/>
</dbReference>
<dbReference type="PANTHER" id="PTHR30627:SF2">
    <property type="entry name" value="PEPTIDOGLYCAN D,D-TRANSPEPTIDASE MRDA"/>
    <property type="match status" value="1"/>
</dbReference>